<dbReference type="OrthoDB" id="9803040at2"/>
<gene>
    <name evidence="2" type="ORF">BSZ37_18925</name>
</gene>
<dbReference type="Proteomes" id="UP000216339">
    <property type="component" value="Unassembled WGS sequence"/>
</dbReference>
<evidence type="ECO:0008006" key="4">
    <source>
        <dbReference type="Google" id="ProtNLM"/>
    </source>
</evidence>
<evidence type="ECO:0000313" key="2">
    <source>
        <dbReference type="EMBL" id="PAP78346.1"/>
    </source>
</evidence>
<keyword evidence="3" id="KW-1185">Reference proteome</keyword>
<protein>
    <recommendedName>
        <fullName evidence="4">DUF2480 family protein</fullName>
    </recommendedName>
</protein>
<proteinExistence type="predicted"/>
<feature type="region of interest" description="Disordered" evidence="1">
    <location>
        <begin position="167"/>
        <end position="196"/>
    </location>
</feature>
<dbReference type="EMBL" id="MQWD01000001">
    <property type="protein sequence ID" value="PAP78346.1"/>
    <property type="molecule type" value="Genomic_DNA"/>
</dbReference>
<evidence type="ECO:0000313" key="3">
    <source>
        <dbReference type="Proteomes" id="UP000216339"/>
    </source>
</evidence>
<dbReference type="InterPro" id="IPR018914">
    <property type="entry name" value="DUF2480"/>
</dbReference>
<name>A0A271J495_9BACT</name>
<comment type="caution">
    <text evidence="2">The sequence shown here is derived from an EMBL/GenBank/DDBJ whole genome shotgun (WGS) entry which is preliminary data.</text>
</comment>
<evidence type="ECO:0000256" key="1">
    <source>
        <dbReference type="SAM" id="MobiDB-lite"/>
    </source>
</evidence>
<organism evidence="2 3">
    <name type="scientific">Rubrivirga marina</name>
    <dbReference type="NCBI Taxonomy" id="1196024"/>
    <lineage>
        <taxon>Bacteria</taxon>
        <taxon>Pseudomonadati</taxon>
        <taxon>Rhodothermota</taxon>
        <taxon>Rhodothermia</taxon>
        <taxon>Rhodothermales</taxon>
        <taxon>Rubricoccaceae</taxon>
        <taxon>Rubrivirga</taxon>
    </lineage>
</organism>
<dbReference type="RefSeq" id="WP_095512031.1">
    <property type="nucleotide sequence ID" value="NZ_MQWD01000001.1"/>
</dbReference>
<dbReference type="Pfam" id="PF10652">
    <property type="entry name" value="DUF2480"/>
    <property type="match status" value="1"/>
</dbReference>
<accession>A0A271J495</accession>
<sequence>MEIVNRVAESAIETLDLAALAPPEPAAFDLEPHLYRGLVLREREFRQSLKETDWSQYEGSDVAVFCSADALIPTWAYMLVAARLDGVAASVAAGTPAEVRQAGLMANLRDLDWSRYEGKPVVLKGCGNDLVPLDAFVQATRRLQGGASKIMYGEACSAVPVWRKPATASTGGATAKPAGVKPAGLPTGKKPVGPPR</sequence>
<reference evidence="2 3" key="1">
    <citation type="submission" date="2016-11" db="EMBL/GenBank/DDBJ databases">
        <title>Study of marine rhodopsin-containing bacteria.</title>
        <authorList>
            <person name="Yoshizawa S."/>
            <person name="Kumagai Y."/>
            <person name="Kogure K."/>
        </authorList>
    </citation>
    <scope>NUCLEOTIDE SEQUENCE [LARGE SCALE GENOMIC DNA]</scope>
    <source>
        <strain evidence="2 3">SAORIC-28</strain>
    </source>
</reference>
<dbReference type="AlphaFoldDB" id="A0A271J495"/>